<dbReference type="InterPro" id="IPR051159">
    <property type="entry name" value="Hexapeptide_acetyltransf"/>
</dbReference>
<protein>
    <submittedName>
        <fullName evidence="1">Acyltransferase</fullName>
    </submittedName>
</protein>
<dbReference type="AlphaFoldDB" id="A0A3P3EMI5"/>
<dbReference type="GO" id="GO:0016746">
    <property type="term" value="F:acyltransferase activity"/>
    <property type="evidence" value="ECO:0007669"/>
    <property type="project" value="UniProtKB-KW"/>
</dbReference>
<dbReference type="Pfam" id="PF00132">
    <property type="entry name" value="Hexapep"/>
    <property type="match status" value="1"/>
</dbReference>
<evidence type="ECO:0000313" key="2">
    <source>
        <dbReference type="Proteomes" id="UP000271590"/>
    </source>
</evidence>
<dbReference type="Gene3D" id="2.160.10.10">
    <property type="entry name" value="Hexapeptide repeat proteins"/>
    <property type="match status" value="1"/>
</dbReference>
<name>A0A3P3EMI5_9BURK</name>
<dbReference type="PANTHER" id="PTHR23416">
    <property type="entry name" value="SIALIC ACID SYNTHASE-RELATED"/>
    <property type="match status" value="1"/>
</dbReference>
<dbReference type="Proteomes" id="UP000271590">
    <property type="component" value="Unassembled WGS sequence"/>
</dbReference>
<proteinExistence type="predicted"/>
<dbReference type="EMBL" id="RQXU01000008">
    <property type="protein sequence ID" value="RRH87600.1"/>
    <property type="molecule type" value="Genomic_DNA"/>
</dbReference>
<keyword evidence="1" id="KW-0012">Acyltransferase</keyword>
<gene>
    <name evidence="1" type="ORF">EH244_16235</name>
</gene>
<accession>A0A3P3EMI5</accession>
<evidence type="ECO:0000313" key="1">
    <source>
        <dbReference type="EMBL" id="RRH87600.1"/>
    </source>
</evidence>
<sequence>MQYVFKITWAIRAVFYKLIFGSFKFPGYIGSPKFLVRPSRIYVGKKVRIFPGFRAECHGQGKIFIHDDVAIEQDFHITSMGEISIGKGTLILGFSSVTDIEHHHEEVDVPVLRQPMIWKKTRIGENCYIGMGARIQAGTVLGNGCVVGANAVVRGTFPDYSVIVGVPARIVKIYNPENKIWERVQK</sequence>
<dbReference type="SUPFAM" id="SSF51161">
    <property type="entry name" value="Trimeric LpxA-like enzymes"/>
    <property type="match status" value="1"/>
</dbReference>
<reference evidence="1 2" key="1">
    <citation type="submission" date="2018-11" db="EMBL/GenBank/DDBJ databases">
        <title>The genome of Variovorax sp T529.</title>
        <authorList>
            <person name="Gao J."/>
        </authorList>
    </citation>
    <scope>NUCLEOTIDE SEQUENCE [LARGE SCALE GENOMIC DNA]</scope>
    <source>
        <strain evidence="1 2">T529</strain>
    </source>
</reference>
<dbReference type="InterPro" id="IPR001451">
    <property type="entry name" value="Hexapep"/>
</dbReference>
<organism evidence="1 2">
    <name type="scientific">Variovorax beijingensis</name>
    <dbReference type="NCBI Taxonomy" id="2496117"/>
    <lineage>
        <taxon>Bacteria</taxon>
        <taxon>Pseudomonadati</taxon>
        <taxon>Pseudomonadota</taxon>
        <taxon>Betaproteobacteria</taxon>
        <taxon>Burkholderiales</taxon>
        <taxon>Comamonadaceae</taxon>
        <taxon>Variovorax</taxon>
    </lineage>
</organism>
<dbReference type="InterPro" id="IPR011004">
    <property type="entry name" value="Trimer_LpxA-like_sf"/>
</dbReference>
<dbReference type="PANTHER" id="PTHR23416:SF78">
    <property type="entry name" value="LIPOPOLYSACCHARIDE BIOSYNTHESIS O-ACETYL TRANSFERASE WBBJ-RELATED"/>
    <property type="match status" value="1"/>
</dbReference>
<comment type="caution">
    <text evidence="1">The sequence shown here is derived from an EMBL/GenBank/DDBJ whole genome shotgun (WGS) entry which is preliminary data.</text>
</comment>
<keyword evidence="1" id="KW-0808">Transferase</keyword>
<dbReference type="CDD" id="cd04647">
    <property type="entry name" value="LbH_MAT_like"/>
    <property type="match status" value="1"/>
</dbReference>
<dbReference type="RefSeq" id="WP_124959373.1">
    <property type="nucleotide sequence ID" value="NZ_RQXU01000008.1"/>
</dbReference>